<dbReference type="Proteomes" id="UP000095228">
    <property type="component" value="Chromosome"/>
</dbReference>
<dbReference type="KEGG" id="obg:Verru16b_01772"/>
<evidence type="ECO:0000256" key="1">
    <source>
        <dbReference type="SAM" id="Phobius"/>
    </source>
</evidence>
<gene>
    <name evidence="2" type="ORF">Verru16b_01772</name>
</gene>
<protein>
    <recommendedName>
        <fullName evidence="4">PEP-CTERM protein-sorting domain-containing protein</fullName>
    </recommendedName>
</protein>
<proteinExistence type="predicted"/>
<organism evidence="2 3">
    <name type="scientific">Lacunisphaera limnophila</name>
    <dbReference type="NCBI Taxonomy" id="1838286"/>
    <lineage>
        <taxon>Bacteria</taxon>
        <taxon>Pseudomonadati</taxon>
        <taxon>Verrucomicrobiota</taxon>
        <taxon>Opitutia</taxon>
        <taxon>Opitutales</taxon>
        <taxon>Opitutaceae</taxon>
        <taxon>Lacunisphaera</taxon>
    </lineage>
</organism>
<reference evidence="2 3" key="1">
    <citation type="submission" date="2016-06" db="EMBL/GenBank/DDBJ databases">
        <title>Three novel species with peptidoglycan cell walls form the new genus Lacunisphaera gen. nov. in the family Opitutaceae of the verrucomicrobial subdivision 4.</title>
        <authorList>
            <person name="Rast P."/>
            <person name="Gloeckner I."/>
            <person name="Jogler M."/>
            <person name="Boedeker C."/>
            <person name="Jeske O."/>
            <person name="Wiegand S."/>
            <person name="Reinhardt R."/>
            <person name="Schumann P."/>
            <person name="Rohde M."/>
            <person name="Spring S."/>
            <person name="Gloeckner F.O."/>
            <person name="Jogler C."/>
        </authorList>
    </citation>
    <scope>NUCLEOTIDE SEQUENCE [LARGE SCALE GENOMIC DNA]</scope>
    <source>
        <strain evidence="2 3">IG16b</strain>
    </source>
</reference>
<evidence type="ECO:0008006" key="4">
    <source>
        <dbReference type="Google" id="ProtNLM"/>
    </source>
</evidence>
<name>A0A1D8AV15_9BACT</name>
<evidence type="ECO:0000313" key="2">
    <source>
        <dbReference type="EMBL" id="AOS44705.1"/>
    </source>
</evidence>
<accession>A0A1D8AV15</accession>
<keyword evidence="1" id="KW-0472">Membrane</keyword>
<dbReference type="STRING" id="1838286.Verru16b_01772"/>
<keyword evidence="3" id="KW-1185">Reference proteome</keyword>
<dbReference type="EMBL" id="CP016094">
    <property type="protein sequence ID" value="AOS44705.1"/>
    <property type="molecule type" value="Genomic_DNA"/>
</dbReference>
<keyword evidence="1" id="KW-0812">Transmembrane</keyword>
<feature type="transmembrane region" description="Helical" evidence="1">
    <location>
        <begin position="252"/>
        <end position="269"/>
    </location>
</feature>
<evidence type="ECO:0000313" key="3">
    <source>
        <dbReference type="Proteomes" id="UP000095228"/>
    </source>
</evidence>
<keyword evidence="1" id="KW-1133">Transmembrane helix</keyword>
<dbReference type="AlphaFoldDB" id="A0A1D8AV15"/>
<sequence length="273" mass="28627">MSISPIIFLTYLPPVADPLGLSRRGRRLVVLLLILGLLAAVRLRAAESLTETFAGPALGTGWELSLADSFTLADGLATNTAGDGQYIRTTATDFRDFNFTLELTYSNQDGFGGAGIVFFGLGAGLPDENFYTEPLQALYLRHAPGDFGDGFLQPSLNSGPGTVDEMTVLGLPGSGTHRALVTKTEAMLVFSVDAASSGGSFVADYTTTFDLGEVRFSFLDATYSRLFFGSQGGGVSFDAATLTVTGAAIPEPGAYAVVLGLAALGLVAGRRWR</sequence>